<comment type="caution">
    <text evidence="2">The sequence shown here is derived from an EMBL/GenBank/DDBJ whole genome shotgun (WGS) entry which is preliminary data.</text>
</comment>
<keyword evidence="1" id="KW-0732">Signal</keyword>
<accession>A0A8H4PQJ7</accession>
<gene>
    <name evidence="2" type="ORF">G6O67_004985</name>
</gene>
<dbReference type="OrthoDB" id="3799394at2759"/>
<sequence length="109" mass="11443">MLTSNMLALAALGLASFAAAHEYPPCGGHRPNPPECRPYSTCKDDPRIQDSCGMACDQPGICIPDNAPSCAGFAGRQCPNKKLRCYDAPNDGCDPKHGGADCIGVCLYP</sequence>
<evidence type="ECO:0000256" key="1">
    <source>
        <dbReference type="SAM" id="SignalP"/>
    </source>
</evidence>
<organism evidence="2 3">
    <name type="scientific">Ophiocordyceps sinensis</name>
    <dbReference type="NCBI Taxonomy" id="72228"/>
    <lineage>
        <taxon>Eukaryota</taxon>
        <taxon>Fungi</taxon>
        <taxon>Dikarya</taxon>
        <taxon>Ascomycota</taxon>
        <taxon>Pezizomycotina</taxon>
        <taxon>Sordariomycetes</taxon>
        <taxon>Hypocreomycetidae</taxon>
        <taxon>Hypocreales</taxon>
        <taxon>Ophiocordycipitaceae</taxon>
        <taxon>Ophiocordyceps</taxon>
    </lineage>
</organism>
<dbReference type="Proteomes" id="UP000557566">
    <property type="component" value="Unassembled WGS sequence"/>
</dbReference>
<feature type="signal peptide" evidence="1">
    <location>
        <begin position="1"/>
        <end position="20"/>
    </location>
</feature>
<evidence type="ECO:0000313" key="3">
    <source>
        <dbReference type="Proteomes" id="UP000557566"/>
    </source>
</evidence>
<keyword evidence="3" id="KW-1185">Reference proteome</keyword>
<reference evidence="2 3" key="1">
    <citation type="journal article" date="2020" name="Genome Biol. Evol.">
        <title>A new high-quality draft genome assembly of the Chinese cordyceps Ophiocordyceps sinensis.</title>
        <authorList>
            <person name="Shu R."/>
            <person name="Zhang J."/>
            <person name="Meng Q."/>
            <person name="Zhang H."/>
            <person name="Zhou G."/>
            <person name="Li M."/>
            <person name="Wu P."/>
            <person name="Zhao Y."/>
            <person name="Chen C."/>
            <person name="Qin Q."/>
        </authorList>
    </citation>
    <scope>NUCLEOTIDE SEQUENCE [LARGE SCALE GENOMIC DNA]</scope>
    <source>
        <strain evidence="2 3">IOZ07</strain>
    </source>
</reference>
<evidence type="ECO:0000313" key="2">
    <source>
        <dbReference type="EMBL" id="KAF4508634.1"/>
    </source>
</evidence>
<proteinExistence type="predicted"/>
<feature type="chain" id="PRO_5034884386" description="Kazal domain-containing protein" evidence="1">
    <location>
        <begin position="21"/>
        <end position="109"/>
    </location>
</feature>
<dbReference type="EMBL" id="JAAVMX010000005">
    <property type="protein sequence ID" value="KAF4508634.1"/>
    <property type="molecule type" value="Genomic_DNA"/>
</dbReference>
<evidence type="ECO:0008006" key="4">
    <source>
        <dbReference type="Google" id="ProtNLM"/>
    </source>
</evidence>
<protein>
    <recommendedName>
        <fullName evidence="4">Kazal domain-containing protein</fullName>
    </recommendedName>
</protein>
<dbReference type="AlphaFoldDB" id="A0A8H4PQJ7"/>
<name>A0A8H4PQJ7_9HYPO</name>